<name>A0ACC2EQD6_DIPCM</name>
<keyword evidence="2" id="KW-1185">Reference proteome</keyword>
<evidence type="ECO:0000313" key="1">
    <source>
        <dbReference type="EMBL" id="KAJ7568691.1"/>
    </source>
</evidence>
<dbReference type="Proteomes" id="UP001162992">
    <property type="component" value="Chromosome 1"/>
</dbReference>
<proteinExistence type="predicted"/>
<gene>
    <name evidence="1" type="ORF">O6H91_01G044100</name>
</gene>
<accession>A0ACC2EQD6</accession>
<comment type="caution">
    <text evidence="1">The sequence shown here is derived from an EMBL/GenBank/DDBJ whole genome shotgun (WGS) entry which is preliminary data.</text>
</comment>
<protein>
    <submittedName>
        <fullName evidence="1">Uncharacterized protein</fullName>
    </submittedName>
</protein>
<sequence length="1027" mass="112217">MIVEKPPWLRHGGLQIFSLDIQSSGLRLATAGGDHKVRIWNMKPLSARESDVDFTSPKLLATLRDHFGSVNCVRWAKSGRFIASGSDDNLVLIHERKPGSGTVEFGSGEPPNVENWKVTMTLRGHSADVVDLGWSPDDSMLASCSLDNTVRIWRTADGSSVTVLNSHKSLVKGVAWDPIGSFLASQSDDKTVVIWQTNNWTLSHRAEGPWEKTVSSTFFRRLGWSPCGHFLTTTHGFQKPSHTAPVLERGNWSATFNFVGHNAAVVAVRFNHSVFRKQPQSDSTGSMPGLEANNLAQAAIANGGSKGPSKEASVYNVIALGSQDCYITVWTTASPRPVFVGKHFFNQSVVDLSWSPDGYSLYCCSLDGSVSVFHFEPKELGQKISDAEMQDFKKSRYGDLQGRQLVLAESPAQLTLEAAASKKVNSESNDAKKCSGVVPAAPNGAPKSSDHVAMHPGLEKGSVPVTTPEKIGPLASPQPVKQREYRQPDGRRRIIPEALGVITRDDNIANGGGITRLDLVAPTVISGRVDDKPENAGIMISEVGEKRRQPEEVIKDLFTKKSNGASNKRGLSSTANSSAVNVVNIDVGSDPGNRSELYKGTSDVTRARGYQVLAGVLSIKVRSSREVMEGLGPICLEARPANFAEIDKPGAESLEASRMRTTETNIICSQGGEIRWSDRLAGKAKALTGNSNFWAVGCEDGSLQVYTAAGRRAFPSMWIGSGVAFLDCNYQWKLLSLTTGGILHVWDLLQQTCILQESVIPLLKGYSSSMVEYNNTIKIISARLSSAGSPIIVLANHHAFLFQLNMRCWLRVADDMFPASEFSSTVSEEEGELASLQAAAAVGSGRNFMRSRSSIDEKCQTRAHLEAQMAAALALESAAEYRRYLLAYTRFLTRYGCTIIWRCFSDPSTPLGRQSRASTCSHIFELPLRRSDHITLYREGDEARLRELCEILLGPPHVPVKNDSVSSCVGHWDARLIGMKKHDLLRSEVLPAMASNRAVQRLLNEFIDLLSEFDARQPNSPPSTRES</sequence>
<organism evidence="1 2">
    <name type="scientific">Diphasiastrum complanatum</name>
    <name type="common">Issler's clubmoss</name>
    <name type="synonym">Lycopodium complanatum</name>
    <dbReference type="NCBI Taxonomy" id="34168"/>
    <lineage>
        <taxon>Eukaryota</taxon>
        <taxon>Viridiplantae</taxon>
        <taxon>Streptophyta</taxon>
        <taxon>Embryophyta</taxon>
        <taxon>Tracheophyta</taxon>
        <taxon>Lycopodiopsida</taxon>
        <taxon>Lycopodiales</taxon>
        <taxon>Lycopodiaceae</taxon>
        <taxon>Lycopodioideae</taxon>
        <taxon>Diphasiastrum</taxon>
    </lineage>
</organism>
<evidence type="ECO:0000313" key="2">
    <source>
        <dbReference type="Proteomes" id="UP001162992"/>
    </source>
</evidence>
<dbReference type="EMBL" id="CM055092">
    <property type="protein sequence ID" value="KAJ7568691.1"/>
    <property type="molecule type" value="Genomic_DNA"/>
</dbReference>
<reference evidence="2" key="1">
    <citation type="journal article" date="2024" name="Proc. Natl. Acad. Sci. U.S.A.">
        <title>Extraordinary preservation of gene collinearity over three hundred million years revealed in homosporous lycophytes.</title>
        <authorList>
            <person name="Li C."/>
            <person name="Wickell D."/>
            <person name="Kuo L.Y."/>
            <person name="Chen X."/>
            <person name="Nie B."/>
            <person name="Liao X."/>
            <person name="Peng D."/>
            <person name="Ji J."/>
            <person name="Jenkins J."/>
            <person name="Williams M."/>
            <person name="Shu S."/>
            <person name="Plott C."/>
            <person name="Barry K."/>
            <person name="Rajasekar S."/>
            <person name="Grimwood J."/>
            <person name="Han X."/>
            <person name="Sun S."/>
            <person name="Hou Z."/>
            <person name="He W."/>
            <person name="Dai G."/>
            <person name="Sun C."/>
            <person name="Schmutz J."/>
            <person name="Leebens-Mack J.H."/>
            <person name="Li F.W."/>
            <person name="Wang L."/>
        </authorList>
    </citation>
    <scope>NUCLEOTIDE SEQUENCE [LARGE SCALE GENOMIC DNA]</scope>
    <source>
        <strain evidence="2">cv. PW_Plant_1</strain>
    </source>
</reference>